<protein>
    <submittedName>
        <fullName evidence="12">Type II secretion system protein F</fullName>
    </submittedName>
</protein>
<organism evidence="12 13">
    <name type="scientific">Clostridium manihotivorum</name>
    <dbReference type="NCBI Taxonomy" id="2320868"/>
    <lineage>
        <taxon>Bacteria</taxon>
        <taxon>Bacillati</taxon>
        <taxon>Bacillota</taxon>
        <taxon>Clostridia</taxon>
        <taxon>Eubacteriales</taxon>
        <taxon>Clostridiaceae</taxon>
        <taxon>Clostridium</taxon>
    </lineage>
</organism>
<evidence type="ECO:0000256" key="5">
    <source>
        <dbReference type="ARBA" id="ARBA00022519"/>
    </source>
</evidence>
<evidence type="ECO:0000256" key="1">
    <source>
        <dbReference type="ARBA" id="ARBA00004429"/>
    </source>
</evidence>
<dbReference type="InterPro" id="IPR003004">
    <property type="entry name" value="GspF/PilC"/>
</dbReference>
<dbReference type="Proteomes" id="UP000286268">
    <property type="component" value="Chromosome"/>
</dbReference>
<keyword evidence="4" id="KW-1003">Cell membrane</keyword>
<keyword evidence="13" id="KW-1185">Reference proteome</keyword>
<keyword evidence="6 9" id="KW-0812">Transmembrane</keyword>
<reference evidence="12 13" key="1">
    <citation type="submission" date="2018-01" db="EMBL/GenBank/DDBJ databases">
        <title>Genome Sequencing and Assembly of Anaerobacter polyendosporus strain CT4.</title>
        <authorList>
            <person name="Tachaapaikoon C."/>
            <person name="Sutheeworapong S."/>
            <person name="Jenjaroenpun P."/>
            <person name="Wongsurawat T."/>
            <person name="Nookeaw I."/>
            <person name="Cheawchanlertfa P."/>
            <person name="Kosugi A."/>
            <person name="Cheevadhanarak S."/>
            <person name="Ratanakhanokchai K."/>
        </authorList>
    </citation>
    <scope>NUCLEOTIDE SEQUENCE [LARGE SCALE GENOMIC DNA]</scope>
    <source>
        <strain evidence="12 13">CT4</strain>
    </source>
</reference>
<feature type="transmembrane region" description="Helical" evidence="10">
    <location>
        <begin position="209"/>
        <end position="233"/>
    </location>
</feature>
<evidence type="ECO:0000256" key="8">
    <source>
        <dbReference type="ARBA" id="ARBA00023136"/>
    </source>
</evidence>
<keyword evidence="7 10" id="KW-1133">Transmembrane helix</keyword>
<dbReference type="InterPro" id="IPR001992">
    <property type="entry name" value="T2SS_GspF/T4SS_PilC_CS"/>
</dbReference>
<evidence type="ECO:0000256" key="7">
    <source>
        <dbReference type="ARBA" id="ARBA00022989"/>
    </source>
</evidence>
<keyword evidence="3 9" id="KW-0813">Transport</keyword>
<dbReference type="PANTHER" id="PTHR30012:SF0">
    <property type="entry name" value="TYPE II SECRETION SYSTEM PROTEIN F-RELATED"/>
    <property type="match status" value="1"/>
</dbReference>
<dbReference type="KEGG" id="cmah:C1I91_05490"/>
<dbReference type="FunFam" id="1.20.81.30:FF:000001">
    <property type="entry name" value="Type II secretion system protein F"/>
    <property type="match status" value="2"/>
</dbReference>
<evidence type="ECO:0000256" key="4">
    <source>
        <dbReference type="ARBA" id="ARBA00022475"/>
    </source>
</evidence>
<dbReference type="Pfam" id="PF00482">
    <property type="entry name" value="T2SSF"/>
    <property type="match status" value="2"/>
</dbReference>
<feature type="transmembrane region" description="Helical" evidence="10">
    <location>
        <begin position="373"/>
        <end position="394"/>
    </location>
</feature>
<dbReference type="AlphaFoldDB" id="A0A410DQ50"/>
<gene>
    <name evidence="12" type="ORF">C1I91_05490</name>
</gene>
<dbReference type="EMBL" id="CP025746">
    <property type="protein sequence ID" value="QAA31161.1"/>
    <property type="molecule type" value="Genomic_DNA"/>
</dbReference>
<dbReference type="OrthoDB" id="9805682at2"/>
<sequence>MPSFKYKAMNENGERLQGTYTADSKDEVMEMISANNYYPLLVEEINQGTTINLQMFDRVKIKDIAVFCRQFYTMLDAGVSINNSLNILARQLPNKKLRETLSKVEDNVKKGETLSESMKLQGKVFPDLLISMVETGEMSGNLDSVMLRMSTHFEKENKINNKIKAAMVYPSVLAIMSVSIVIVLLTFVMPNFIGMFNENGVQLPATTRILLAISGGLTKHGILILIIFAVLVFGIRYYLKTEGGGLFVSKLKLTVPIIKGLNQKIIVSRFTRTLSTMLSSGVSLVQALETVSEVVGNKIAESKLLEIREELIKGEGLSKPIENSGIFPPMLASMIKIGEESGSLDEILNKTADFYDEEVETTIQTTTALIEPLLILLMGGIVGFIVISLMLPMFTMYQNM</sequence>
<dbReference type="PRINTS" id="PR00812">
    <property type="entry name" value="BCTERIALGSPF"/>
</dbReference>
<evidence type="ECO:0000256" key="6">
    <source>
        <dbReference type="ARBA" id="ARBA00022692"/>
    </source>
</evidence>
<dbReference type="InterPro" id="IPR042094">
    <property type="entry name" value="T2SS_GspF_sf"/>
</dbReference>
<dbReference type="RefSeq" id="WP_128211869.1">
    <property type="nucleotide sequence ID" value="NZ_CP025746.1"/>
</dbReference>
<feature type="transmembrane region" description="Helical" evidence="10">
    <location>
        <begin position="167"/>
        <end position="189"/>
    </location>
</feature>
<evidence type="ECO:0000259" key="11">
    <source>
        <dbReference type="Pfam" id="PF00482"/>
    </source>
</evidence>
<comment type="similarity">
    <text evidence="2 9">Belongs to the GSP F family.</text>
</comment>
<dbReference type="InterPro" id="IPR018076">
    <property type="entry name" value="T2SS_GspF_dom"/>
</dbReference>
<comment type="subcellular location">
    <subcellularLocation>
        <location evidence="1">Cell inner membrane</location>
        <topology evidence="1">Multi-pass membrane protein</topology>
    </subcellularLocation>
    <subcellularLocation>
        <location evidence="9">Cell membrane</location>
        <topology evidence="9">Multi-pass membrane protein</topology>
    </subcellularLocation>
</comment>
<dbReference type="PANTHER" id="PTHR30012">
    <property type="entry name" value="GENERAL SECRETION PATHWAY PROTEIN"/>
    <property type="match status" value="1"/>
</dbReference>
<proteinExistence type="inferred from homology"/>
<evidence type="ECO:0000313" key="13">
    <source>
        <dbReference type="Proteomes" id="UP000286268"/>
    </source>
</evidence>
<dbReference type="GO" id="GO:0009306">
    <property type="term" value="P:protein secretion"/>
    <property type="evidence" value="ECO:0007669"/>
    <property type="project" value="InterPro"/>
</dbReference>
<keyword evidence="5" id="KW-0997">Cell inner membrane</keyword>
<feature type="domain" description="Type II secretion system protein GspF" evidence="11">
    <location>
        <begin position="270"/>
        <end position="392"/>
    </location>
</feature>
<evidence type="ECO:0000256" key="10">
    <source>
        <dbReference type="SAM" id="Phobius"/>
    </source>
</evidence>
<dbReference type="PROSITE" id="PS00874">
    <property type="entry name" value="T2SP_F"/>
    <property type="match status" value="1"/>
</dbReference>
<evidence type="ECO:0000256" key="3">
    <source>
        <dbReference type="ARBA" id="ARBA00022448"/>
    </source>
</evidence>
<evidence type="ECO:0000256" key="9">
    <source>
        <dbReference type="RuleBase" id="RU003923"/>
    </source>
</evidence>
<feature type="domain" description="Type II secretion system protein GspF" evidence="11">
    <location>
        <begin position="67"/>
        <end position="190"/>
    </location>
</feature>
<evidence type="ECO:0000256" key="2">
    <source>
        <dbReference type="ARBA" id="ARBA00005745"/>
    </source>
</evidence>
<dbReference type="Gene3D" id="1.20.81.30">
    <property type="entry name" value="Type II secretion system (T2SS), domain F"/>
    <property type="match status" value="2"/>
</dbReference>
<evidence type="ECO:0000313" key="12">
    <source>
        <dbReference type="EMBL" id="QAA31161.1"/>
    </source>
</evidence>
<accession>A0A410DQ50</accession>
<name>A0A410DQ50_9CLOT</name>
<keyword evidence="8 10" id="KW-0472">Membrane</keyword>
<dbReference type="GO" id="GO:0005886">
    <property type="term" value="C:plasma membrane"/>
    <property type="evidence" value="ECO:0007669"/>
    <property type="project" value="UniProtKB-SubCell"/>
</dbReference>